<dbReference type="EMBL" id="JRMB01000001">
    <property type="protein sequence ID" value="KGF65180.1"/>
    <property type="molecule type" value="Genomic_DNA"/>
</dbReference>
<accession>A0A9X0EG35</accession>
<dbReference type="PANTHER" id="PTHR38831">
    <property type="entry name" value="TYPE II SECRETION SYSTEM PROTEIN K"/>
    <property type="match status" value="1"/>
</dbReference>
<evidence type="ECO:0000313" key="2">
    <source>
        <dbReference type="Proteomes" id="UP000029719"/>
    </source>
</evidence>
<dbReference type="PANTHER" id="PTHR38831:SF1">
    <property type="entry name" value="TYPE II SECRETION SYSTEM PROTEIN K-RELATED"/>
    <property type="match status" value="1"/>
</dbReference>
<dbReference type="GO" id="GO:0016020">
    <property type="term" value="C:membrane"/>
    <property type="evidence" value="ECO:0007669"/>
    <property type="project" value="InterPro"/>
</dbReference>
<proteinExistence type="predicted"/>
<dbReference type="Proteomes" id="UP000029719">
    <property type="component" value="Unassembled WGS sequence"/>
</dbReference>
<organism evidence="1 2">
    <name type="scientific">Pseudomonas lutea</name>
    <dbReference type="NCBI Taxonomy" id="243924"/>
    <lineage>
        <taxon>Bacteria</taxon>
        <taxon>Pseudomonadati</taxon>
        <taxon>Pseudomonadota</taxon>
        <taxon>Gammaproteobacteria</taxon>
        <taxon>Pseudomonadales</taxon>
        <taxon>Pseudomonadaceae</taxon>
        <taxon>Pseudomonas</taxon>
    </lineage>
</organism>
<protein>
    <submittedName>
        <fullName evidence="1">General secretion pathway protein GspK</fullName>
    </submittedName>
</protein>
<name>A0A9X0EG35_9PSED</name>
<dbReference type="GO" id="GO:0009306">
    <property type="term" value="P:protein secretion"/>
    <property type="evidence" value="ECO:0007669"/>
    <property type="project" value="InterPro"/>
</dbReference>
<sequence length="243" mass="26062">MRAQRGVALLLVLWTLATLSLLLGGLAGWVQLENRQAAWQRQHTQALLAAQAGVSLALQAVLDTRHRPRWMADGRVVPLAFDDAQLEVSVSSERGKLDLNAASAEDVSRVAQACGAERGQALRLSRALQARLANGATPLRVIEELRQLPGMTQTLYGCMAPHVTLWSGLSRPDAAFASYLLRGALGLPLQTNPGGHDADAGSVLSIDSRAQLPGGVVARLQTTVLLSPSEGNAQPYRVLRWQE</sequence>
<gene>
    <name evidence="1" type="ORF">LT42_04280</name>
</gene>
<dbReference type="InterPro" id="IPR005628">
    <property type="entry name" value="GspK"/>
</dbReference>
<dbReference type="OrthoDB" id="6183040at2"/>
<comment type="caution">
    <text evidence="1">The sequence shown here is derived from an EMBL/GenBank/DDBJ whole genome shotgun (WGS) entry which is preliminary data.</text>
</comment>
<reference evidence="1 2" key="1">
    <citation type="submission" date="2014-09" db="EMBL/GenBank/DDBJ databases">
        <title>Genome sequence of Pseudomonas lutea strain DSM 17257T.</title>
        <authorList>
            <person name="Kwak Y."/>
            <person name="Shin J.-H."/>
        </authorList>
    </citation>
    <scope>NUCLEOTIDE SEQUENCE [LARGE SCALE GENOMIC DNA]</scope>
    <source>
        <strain evidence="1 2">DSM 17257</strain>
    </source>
</reference>
<dbReference type="AlphaFoldDB" id="A0A9X0EG35"/>
<dbReference type="RefSeq" id="WP_037010179.1">
    <property type="nucleotide sequence ID" value="NZ_JRMB01000001.1"/>
</dbReference>
<evidence type="ECO:0000313" key="1">
    <source>
        <dbReference type="EMBL" id="KGF65180.1"/>
    </source>
</evidence>